<evidence type="ECO:0000313" key="14">
    <source>
        <dbReference type="Proteomes" id="UP000254118"/>
    </source>
</evidence>
<organism evidence="13 14">
    <name type="scientific">Dermatophilus congolensis</name>
    <dbReference type="NCBI Taxonomy" id="1863"/>
    <lineage>
        <taxon>Bacteria</taxon>
        <taxon>Bacillati</taxon>
        <taxon>Actinomycetota</taxon>
        <taxon>Actinomycetes</taxon>
        <taxon>Micrococcales</taxon>
        <taxon>Dermatophilaceae</taxon>
        <taxon>Dermatophilus</taxon>
    </lineage>
</organism>
<dbReference type="PIRSF" id="PIRSF000535">
    <property type="entry name" value="1PFK/6PFK/LacC"/>
    <property type="match status" value="1"/>
</dbReference>
<dbReference type="PANTHER" id="PTHR46566">
    <property type="entry name" value="1-PHOSPHOFRUCTOKINASE-RELATED"/>
    <property type="match status" value="1"/>
</dbReference>
<dbReference type="NCBIfam" id="TIGR03168">
    <property type="entry name" value="1-PFK"/>
    <property type="match status" value="1"/>
</dbReference>
<proteinExistence type="inferred from homology"/>
<dbReference type="InterPro" id="IPR017583">
    <property type="entry name" value="Tagatose/fructose_Pkinase"/>
</dbReference>
<comment type="caution">
    <text evidence="13">The sequence shown here is derived from an EMBL/GenBank/DDBJ whole genome shotgun (WGS) entry which is preliminary data.</text>
</comment>
<evidence type="ECO:0000256" key="8">
    <source>
        <dbReference type="ARBA" id="ARBA00032802"/>
    </source>
</evidence>
<dbReference type="RefSeq" id="WP_115030262.1">
    <property type="nucleotide sequence ID" value="NZ_UFYA01000001.1"/>
</dbReference>
<dbReference type="NCBIfam" id="TIGR03828">
    <property type="entry name" value="pfkB"/>
    <property type="match status" value="1"/>
</dbReference>
<keyword evidence="6 11" id="KW-0418">Kinase</keyword>
<evidence type="ECO:0000256" key="2">
    <source>
        <dbReference type="ARBA" id="ARBA00012131"/>
    </source>
</evidence>
<keyword evidence="4 10" id="KW-0808">Transferase</keyword>
<dbReference type="SUPFAM" id="SSF53613">
    <property type="entry name" value="Ribokinase-like"/>
    <property type="match status" value="1"/>
</dbReference>
<dbReference type="CDD" id="cd01164">
    <property type="entry name" value="FruK_PfkB_like"/>
    <property type="match status" value="1"/>
</dbReference>
<dbReference type="InterPro" id="IPR002173">
    <property type="entry name" value="Carboh/pur_kinase_PfkB_CS"/>
</dbReference>
<comment type="catalytic activity">
    <reaction evidence="9 11">
        <text>beta-D-fructose 1-phosphate + ATP = beta-D-fructose 1,6-bisphosphate + ADP + H(+)</text>
        <dbReference type="Rhea" id="RHEA:14213"/>
        <dbReference type="ChEBI" id="CHEBI:15378"/>
        <dbReference type="ChEBI" id="CHEBI:30616"/>
        <dbReference type="ChEBI" id="CHEBI:32966"/>
        <dbReference type="ChEBI" id="CHEBI:138881"/>
        <dbReference type="ChEBI" id="CHEBI:456216"/>
        <dbReference type="EC" id="2.7.1.56"/>
    </reaction>
</comment>
<evidence type="ECO:0000256" key="1">
    <source>
        <dbReference type="ARBA" id="ARBA00010688"/>
    </source>
</evidence>
<evidence type="ECO:0000256" key="9">
    <source>
        <dbReference type="ARBA" id="ARBA00047745"/>
    </source>
</evidence>
<gene>
    <name evidence="13" type="primary">lacC_1</name>
    <name evidence="13" type="ORF">NCTC7915_00946</name>
</gene>
<evidence type="ECO:0000256" key="4">
    <source>
        <dbReference type="ARBA" id="ARBA00022679"/>
    </source>
</evidence>
<evidence type="ECO:0000256" key="7">
    <source>
        <dbReference type="ARBA" id="ARBA00022840"/>
    </source>
</evidence>
<dbReference type="FunFam" id="3.40.1190.20:FF:000001">
    <property type="entry name" value="Phosphofructokinase"/>
    <property type="match status" value="1"/>
</dbReference>
<comment type="function">
    <text evidence="11">Catalyzes the ATP-dependent phosphorylation of fructose-l-phosphate to fructose-l,6-bisphosphate.</text>
</comment>
<evidence type="ECO:0000313" key="13">
    <source>
        <dbReference type="EMBL" id="STD08165.1"/>
    </source>
</evidence>
<name>A0AA46H093_9MICO</name>
<dbReference type="Gene3D" id="3.40.1190.20">
    <property type="match status" value="1"/>
</dbReference>
<evidence type="ECO:0000259" key="12">
    <source>
        <dbReference type="Pfam" id="PF00294"/>
    </source>
</evidence>
<dbReference type="EC" id="2.7.1.56" evidence="2 11"/>
<dbReference type="InterPro" id="IPR011611">
    <property type="entry name" value="PfkB_dom"/>
</dbReference>
<sequence length="316" mass="32142">MILTLTPNPSVDRTISVDYLGHGTVHRATGTRMDPGGKGLNVSRAVSAHGAPTCAVLPLGGPYGKIMADLLAEARCPVATVPISEGIRANIALAEPDGSTTKINETGPHLSDHELEELLTTVENAYDHSVTWVAACGSLPPGMPEDIYAQLTDRIHAKGGKIAIDSSGPALASAINAGPDLIKPNRIELSELIGKDLPDLGSVVTAARSLIHSGVGSVLVSLGKDGAAYITANSLTHASAHIEHPVSTVAAGDCTLAGFLLATSEGLPGPEALLRAVAFGAAAVALPGSEVPTPEQVAAIQAVLTDSPDLSLPLTD</sequence>
<dbReference type="AlphaFoldDB" id="A0AA46H093"/>
<keyword evidence="5 11" id="KW-0547">Nucleotide-binding</keyword>
<dbReference type="Proteomes" id="UP000254118">
    <property type="component" value="Unassembled WGS sequence"/>
</dbReference>
<evidence type="ECO:0000256" key="5">
    <source>
        <dbReference type="ARBA" id="ARBA00022741"/>
    </source>
</evidence>
<dbReference type="PANTHER" id="PTHR46566:SF5">
    <property type="entry name" value="1-PHOSPHOFRUCTOKINASE"/>
    <property type="match status" value="1"/>
</dbReference>
<reference evidence="13 14" key="1">
    <citation type="submission" date="2018-06" db="EMBL/GenBank/DDBJ databases">
        <authorList>
            <consortium name="Pathogen Informatics"/>
            <person name="Doyle S."/>
        </authorList>
    </citation>
    <scope>NUCLEOTIDE SEQUENCE [LARGE SCALE GENOMIC DNA]</scope>
    <source>
        <strain evidence="13 14">NCTC7915</strain>
    </source>
</reference>
<evidence type="ECO:0000256" key="10">
    <source>
        <dbReference type="PIRNR" id="PIRNR000535"/>
    </source>
</evidence>
<dbReference type="GO" id="GO:0016052">
    <property type="term" value="P:carbohydrate catabolic process"/>
    <property type="evidence" value="ECO:0007669"/>
    <property type="project" value="UniProtKB-ARBA"/>
</dbReference>
<feature type="domain" description="Carbohydrate kinase PfkB" evidence="12">
    <location>
        <begin position="11"/>
        <end position="294"/>
    </location>
</feature>
<dbReference type="GO" id="GO:0044281">
    <property type="term" value="P:small molecule metabolic process"/>
    <property type="evidence" value="ECO:0007669"/>
    <property type="project" value="UniProtKB-ARBA"/>
</dbReference>
<dbReference type="PROSITE" id="PS00584">
    <property type="entry name" value="PFKB_KINASES_2"/>
    <property type="match status" value="1"/>
</dbReference>
<dbReference type="GO" id="GO:0005524">
    <property type="term" value="F:ATP binding"/>
    <property type="evidence" value="ECO:0007669"/>
    <property type="project" value="UniProtKB-UniRule"/>
</dbReference>
<evidence type="ECO:0000256" key="3">
    <source>
        <dbReference type="ARBA" id="ARBA00013596"/>
    </source>
</evidence>
<evidence type="ECO:0000256" key="11">
    <source>
        <dbReference type="RuleBase" id="RU369061"/>
    </source>
</evidence>
<comment type="similarity">
    <text evidence="1 11">Belongs to the carbohydrate kinase PfkB family.</text>
</comment>
<keyword evidence="7 11" id="KW-0067">ATP-binding</keyword>
<dbReference type="InterPro" id="IPR029056">
    <property type="entry name" value="Ribokinase-like"/>
</dbReference>
<accession>A0AA46H093</accession>
<dbReference type="PROSITE" id="PS00583">
    <property type="entry name" value="PFKB_KINASES_1"/>
    <property type="match status" value="1"/>
</dbReference>
<evidence type="ECO:0000256" key="6">
    <source>
        <dbReference type="ARBA" id="ARBA00022777"/>
    </source>
</evidence>
<dbReference type="InterPro" id="IPR022463">
    <property type="entry name" value="1-PFruKinase"/>
</dbReference>
<dbReference type="EMBL" id="UFYA01000001">
    <property type="protein sequence ID" value="STD08165.1"/>
    <property type="molecule type" value="Genomic_DNA"/>
</dbReference>
<dbReference type="GO" id="GO:0008662">
    <property type="term" value="F:1-phosphofructokinase activity"/>
    <property type="evidence" value="ECO:0007669"/>
    <property type="project" value="UniProtKB-UniRule"/>
</dbReference>
<protein>
    <recommendedName>
        <fullName evidence="3 11">1-phosphofructokinase</fullName>
        <shortName evidence="11">Fru1PK</shortName>
        <ecNumber evidence="2 11">2.7.1.56</ecNumber>
    </recommendedName>
    <alternativeName>
        <fullName evidence="8 11">Fructose 1-phosphate kinase</fullName>
    </alternativeName>
</protein>
<dbReference type="GO" id="GO:0005829">
    <property type="term" value="C:cytosol"/>
    <property type="evidence" value="ECO:0007669"/>
    <property type="project" value="TreeGrafter"/>
</dbReference>
<dbReference type="Pfam" id="PF00294">
    <property type="entry name" value="PfkB"/>
    <property type="match status" value="1"/>
</dbReference>